<proteinExistence type="predicted"/>
<dbReference type="InterPro" id="IPR013783">
    <property type="entry name" value="Ig-like_fold"/>
</dbReference>
<dbReference type="STRING" id="84645.A0A498NI97"/>
<reference evidence="2 3" key="1">
    <citation type="submission" date="2018-03" db="EMBL/GenBank/DDBJ databases">
        <title>Draft genome sequence of Rohu Carp (Labeo rohita).</title>
        <authorList>
            <person name="Das P."/>
            <person name="Kushwaha B."/>
            <person name="Joshi C.G."/>
            <person name="Kumar D."/>
            <person name="Nagpure N.S."/>
            <person name="Sahoo L."/>
            <person name="Das S.P."/>
            <person name="Bit A."/>
            <person name="Patnaik S."/>
            <person name="Meher P.K."/>
            <person name="Jayasankar P."/>
            <person name="Koringa P.G."/>
            <person name="Patel N.V."/>
            <person name="Hinsu A.T."/>
            <person name="Kumar R."/>
            <person name="Pandey M."/>
            <person name="Agarwal S."/>
            <person name="Srivastava S."/>
            <person name="Singh M."/>
            <person name="Iquebal M.A."/>
            <person name="Jaiswal S."/>
            <person name="Angadi U.B."/>
            <person name="Kumar N."/>
            <person name="Raza M."/>
            <person name="Shah T.M."/>
            <person name="Rai A."/>
            <person name="Jena J.K."/>
        </authorList>
    </citation>
    <scope>NUCLEOTIDE SEQUENCE [LARGE SCALE GENOMIC DNA]</scope>
    <source>
        <strain evidence="2">DASCIFA01</strain>
        <tissue evidence="2">Testis</tissue>
    </source>
</reference>
<dbReference type="InterPro" id="IPR036179">
    <property type="entry name" value="Ig-like_dom_sf"/>
</dbReference>
<organism evidence="2 3">
    <name type="scientific">Labeo rohita</name>
    <name type="common">Indian major carp</name>
    <name type="synonym">Cyprinus rohita</name>
    <dbReference type="NCBI Taxonomy" id="84645"/>
    <lineage>
        <taxon>Eukaryota</taxon>
        <taxon>Metazoa</taxon>
        <taxon>Chordata</taxon>
        <taxon>Craniata</taxon>
        <taxon>Vertebrata</taxon>
        <taxon>Euteleostomi</taxon>
        <taxon>Actinopterygii</taxon>
        <taxon>Neopterygii</taxon>
        <taxon>Teleostei</taxon>
        <taxon>Ostariophysi</taxon>
        <taxon>Cypriniformes</taxon>
        <taxon>Cyprinidae</taxon>
        <taxon>Labeoninae</taxon>
        <taxon>Labeonini</taxon>
        <taxon>Labeo</taxon>
    </lineage>
</organism>
<sequence length="257" mass="28690">MRSSRPLDRGRSCERRSFFSLMDSRAVRMQYINAPRYIRGQSLSTCCLQKASVVPFFPSGSFQVSWTAPFSYTHTLPDVNLRYASRPLHRNTSKLSPGFCGSRIYAHRPVSACHGSLVPSVAGLDIPDPDEIEYIRQHVEATANSTVHLHCGSDVPTLFIWVFSRPGTERNEPLAYNYGQGSKLLALASTLGEISLLTNTTTLVIEGVSDEAEGVYTCQALYDMDEPPKVRFYYTQLHLQDEEERSRGSGFPPPSSD</sequence>
<name>A0A498NI97_LABRO</name>
<dbReference type="CDD" id="cd00096">
    <property type="entry name" value="Ig"/>
    <property type="match status" value="1"/>
</dbReference>
<dbReference type="EMBL" id="QBIY01011455">
    <property type="protein sequence ID" value="RXN31528.1"/>
    <property type="molecule type" value="Genomic_DNA"/>
</dbReference>
<evidence type="ECO:0000313" key="3">
    <source>
        <dbReference type="Proteomes" id="UP000290572"/>
    </source>
</evidence>
<evidence type="ECO:0000313" key="2">
    <source>
        <dbReference type="EMBL" id="RXN31528.1"/>
    </source>
</evidence>
<accession>A0A498NI97</accession>
<dbReference type="InterPro" id="IPR003599">
    <property type="entry name" value="Ig_sub"/>
</dbReference>
<comment type="caution">
    <text evidence="2">The sequence shown here is derived from an EMBL/GenBank/DDBJ whole genome shotgun (WGS) entry which is preliminary data.</text>
</comment>
<dbReference type="SUPFAM" id="SSF48726">
    <property type="entry name" value="Immunoglobulin"/>
    <property type="match status" value="1"/>
</dbReference>
<protein>
    <submittedName>
        <fullName evidence="2">Carcinoembryonic antigen-related cell adhesion molecule 5-like protein</fullName>
    </submittedName>
</protein>
<evidence type="ECO:0000259" key="1">
    <source>
        <dbReference type="SMART" id="SM00409"/>
    </source>
</evidence>
<keyword evidence="3" id="KW-1185">Reference proteome</keyword>
<dbReference type="Gene3D" id="2.60.40.10">
    <property type="entry name" value="Immunoglobulins"/>
    <property type="match status" value="1"/>
</dbReference>
<dbReference type="AlphaFoldDB" id="A0A498NI97"/>
<dbReference type="Proteomes" id="UP000290572">
    <property type="component" value="Unassembled WGS sequence"/>
</dbReference>
<gene>
    <name evidence="2" type="ORF">ROHU_016928</name>
</gene>
<dbReference type="SMART" id="SM00409">
    <property type="entry name" value="IG"/>
    <property type="match status" value="1"/>
</dbReference>
<feature type="domain" description="Immunoglobulin" evidence="1">
    <location>
        <begin position="136"/>
        <end position="240"/>
    </location>
</feature>